<dbReference type="GeneID" id="94685122"/>
<dbReference type="SUPFAM" id="SSF52218">
    <property type="entry name" value="Flavoproteins"/>
    <property type="match status" value="1"/>
</dbReference>
<evidence type="ECO:0000313" key="4">
    <source>
        <dbReference type="EMBL" id="MCE7508807.1"/>
    </source>
</evidence>
<comment type="cofactor">
    <cofactor evidence="1">
        <name>FMN</name>
        <dbReference type="ChEBI" id="CHEBI:58210"/>
    </cofactor>
</comment>
<dbReference type="Pfam" id="PF03358">
    <property type="entry name" value="FMN_red"/>
    <property type="match status" value="1"/>
</dbReference>
<dbReference type="Proteomes" id="UP001107961">
    <property type="component" value="Unassembled WGS sequence"/>
</dbReference>
<evidence type="ECO:0000259" key="3">
    <source>
        <dbReference type="Pfam" id="PF03358"/>
    </source>
</evidence>
<dbReference type="GO" id="GO:0010181">
    <property type="term" value="F:FMN binding"/>
    <property type="evidence" value="ECO:0007669"/>
    <property type="project" value="TreeGrafter"/>
</dbReference>
<dbReference type="EMBL" id="JAJVKT010000009">
    <property type="protein sequence ID" value="MCE7508807.1"/>
    <property type="molecule type" value="Genomic_DNA"/>
</dbReference>
<dbReference type="PANTHER" id="PTHR30543">
    <property type="entry name" value="CHROMATE REDUCTASE"/>
    <property type="match status" value="1"/>
</dbReference>
<evidence type="ECO:0000256" key="1">
    <source>
        <dbReference type="ARBA" id="ARBA00001917"/>
    </source>
</evidence>
<proteinExistence type="predicted"/>
<protein>
    <submittedName>
        <fullName evidence="4">NAD(P)H-dependent oxidoreductase</fullName>
    </submittedName>
</protein>
<dbReference type="AlphaFoldDB" id="A0A9Q3W5Q3"/>
<dbReference type="GO" id="GO:0016491">
    <property type="term" value="F:oxidoreductase activity"/>
    <property type="evidence" value="ECO:0007669"/>
    <property type="project" value="InterPro"/>
</dbReference>
<comment type="caution">
    <text evidence="4">The sequence shown here is derived from an EMBL/GenBank/DDBJ whole genome shotgun (WGS) entry which is preliminary data.</text>
</comment>
<organism evidence="4 5">
    <name type="scientific">Alloalcanivorax xenomutans</name>
    <dbReference type="NCBI Taxonomy" id="1094342"/>
    <lineage>
        <taxon>Bacteria</taxon>
        <taxon>Pseudomonadati</taxon>
        <taxon>Pseudomonadota</taxon>
        <taxon>Gammaproteobacteria</taxon>
        <taxon>Oceanospirillales</taxon>
        <taxon>Alcanivoracaceae</taxon>
        <taxon>Alloalcanivorax</taxon>
    </lineage>
</organism>
<dbReference type="GO" id="GO:0005829">
    <property type="term" value="C:cytosol"/>
    <property type="evidence" value="ECO:0007669"/>
    <property type="project" value="TreeGrafter"/>
</dbReference>
<evidence type="ECO:0000313" key="5">
    <source>
        <dbReference type="Proteomes" id="UP001107961"/>
    </source>
</evidence>
<sequence>MAKPIRIALIYGSTREGRFCDTIIRWAAREIDGHEAFELDVIDPSPLFPNPANEPPSDSAANDLQQRLDRADAFVVATPEYNHSFSAPLKHLLDSIYGVWQAKPVAFISYGGVSGGLRAVEQLRLVFAELHAATIRQVVSFPNAPEQFDEQGYPRDPERTSRNLTKLLAQLWWWANALRQARQEEAYAGVS</sequence>
<dbReference type="InterPro" id="IPR029039">
    <property type="entry name" value="Flavoprotein-like_sf"/>
</dbReference>
<keyword evidence="2" id="KW-0285">Flavoprotein</keyword>
<keyword evidence="2" id="KW-0288">FMN</keyword>
<name>A0A9Q3W5Q3_9GAMM</name>
<evidence type="ECO:0000256" key="2">
    <source>
        <dbReference type="ARBA" id="ARBA00022643"/>
    </source>
</evidence>
<reference evidence="4" key="1">
    <citation type="submission" date="2022-01" db="EMBL/GenBank/DDBJ databases">
        <authorList>
            <person name="Karlyshev A.V."/>
            <person name="Jaspars M."/>
        </authorList>
    </citation>
    <scope>NUCLEOTIDE SEQUENCE</scope>
    <source>
        <strain evidence="4">AGSA3-2</strain>
    </source>
</reference>
<dbReference type="InterPro" id="IPR050712">
    <property type="entry name" value="NAD(P)H-dep_reductase"/>
</dbReference>
<dbReference type="Gene3D" id="3.40.50.360">
    <property type="match status" value="1"/>
</dbReference>
<keyword evidence="5" id="KW-1185">Reference proteome</keyword>
<dbReference type="PANTHER" id="PTHR30543:SF21">
    <property type="entry name" value="NAD(P)H-DEPENDENT FMN REDUCTASE LOT6"/>
    <property type="match status" value="1"/>
</dbReference>
<feature type="domain" description="NADPH-dependent FMN reductase-like" evidence="3">
    <location>
        <begin position="6"/>
        <end position="145"/>
    </location>
</feature>
<accession>A0A9Q3W5Q3</accession>
<dbReference type="InterPro" id="IPR005025">
    <property type="entry name" value="FMN_Rdtase-like_dom"/>
</dbReference>
<gene>
    <name evidence="4" type="ORF">LZG35_09185</name>
</gene>
<dbReference type="RefSeq" id="WP_063142133.1">
    <property type="nucleotide sequence ID" value="NZ_CBDDTQ010000003.1"/>
</dbReference>
<dbReference type="KEGG" id="axe:P40_01775"/>